<dbReference type="InterPro" id="IPR026869">
    <property type="entry name" value="EgtC-like"/>
</dbReference>
<dbReference type="InterPro" id="IPR029055">
    <property type="entry name" value="Ntn_hydrolases_N"/>
</dbReference>
<keyword evidence="4" id="KW-1185">Reference proteome</keyword>
<accession>A0A7Z0D437</accession>
<evidence type="ECO:0000259" key="2">
    <source>
        <dbReference type="PROSITE" id="PS51278"/>
    </source>
</evidence>
<gene>
    <name evidence="3" type="ORF">BJY26_002752</name>
</gene>
<dbReference type="SUPFAM" id="SSF56235">
    <property type="entry name" value="N-terminal nucleophile aminohydrolases (Ntn hydrolases)"/>
    <property type="match status" value="1"/>
</dbReference>
<name>A0A7Z0D437_9MICO</name>
<evidence type="ECO:0000313" key="3">
    <source>
        <dbReference type="EMBL" id="NYI68446.1"/>
    </source>
</evidence>
<comment type="caution">
    <text evidence="3">The sequence shown here is derived from an EMBL/GenBank/DDBJ whole genome shotgun (WGS) entry which is preliminary data.</text>
</comment>
<dbReference type="Gene3D" id="3.60.20.10">
    <property type="entry name" value="Glutamine Phosphoribosylpyrophosphate, subunit 1, domain 1"/>
    <property type="match status" value="1"/>
</dbReference>
<dbReference type="AlphaFoldDB" id="A0A7Z0D437"/>
<evidence type="ECO:0000313" key="4">
    <source>
        <dbReference type="Proteomes" id="UP000539111"/>
    </source>
</evidence>
<feature type="domain" description="Glutamine amidotransferase type-2" evidence="2">
    <location>
        <begin position="2"/>
        <end position="255"/>
    </location>
</feature>
<sequence length="287" mass="31290">MCRLFGLHAGRSPAAATFWLLSAPDSLAEQSRREPDGAGIGIYRHSGDDAGAPYVTKQPIAAWHDREFAYAARELTSTTFVAHVRYSTGGAPKPRNTHPFMQDDRLFAHNGALSGIDRLDDRLAMLQAADLVHGDTDSERLFALITAETRRADGDVSAGLIEAVTWISDNLPVLSLNLIVTTATDLWALRYPETHPLYVLTRTDARGSMRAHSARIRAHSDALARETVVIATEPMDADPGWRPMEPGELLHVDAGLACHSRTPFRNRPAHMLAVEDLSADAAAAQRA</sequence>
<dbReference type="Proteomes" id="UP000539111">
    <property type="component" value="Unassembled WGS sequence"/>
</dbReference>
<dbReference type="Pfam" id="PF13230">
    <property type="entry name" value="GATase_4"/>
    <property type="match status" value="1"/>
</dbReference>
<organism evidence="3 4">
    <name type="scientific">Spelaeicoccus albus</name>
    <dbReference type="NCBI Taxonomy" id="1280376"/>
    <lineage>
        <taxon>Bacteria</taxon>
        <taxon>Bacillati</taxon>
        <taxon>Actinomycetota</taxon>
        <taxon>Actinomycetes</taxon>
        <taxon>Micrococcales</taxon>
        <taxon>Brevibacteriaceae</taxon>
        <taxon>Spelaeicoccus</taxon>
    </lineage>
</organism>
<dbReference type="PANTHER" id="PTHR42824:SF1">
    <property type="entry name" value="GLUTAMINE AMIDOTRANSFERASE YAFJ-RELATED"/>
    <property type="match status" value="1"/>
</dbReference>
<protein>
    <submittedName>
        <fullName evidence="3">Glutamine amidotransferase</fullName>
        <ecNumber evidence="3">3.5.1.118</ecNumber>
    </submittedName>
</protein>
<keyword evidence="3" id="KW-0378">Hydrolase</keyword>
<dbReference type="CDD" id="cd01908">
    <property type="entry name" value="YafJ"/>
    <property type="match status" value="1"/>
</dbReference>
<reference evidence="3 4" key="1">
    <citation type="submission" date="2020-07" db="EMBL/GenBank/DDBJ databases">
        <title>Sequencing the genomes of 1000 actinobacteria strains.</title>
        <authorList>
            <person name="Klenk H.-P."/>
        </authorList>
    </citation>
    <scope>NUCLEOTIDE SEQUENCE [LARGE SCALE GENOMIC DNA]</scope>
    <source>
        <strain evidence="3 4">DSM 26341</strain>
    </source>
</reference>
<dbReference type="InterPro" id="IPR017932">
    <property type="entry name" value="GATase_2_dom"/>
</dbReference>
<dbReference type="RefSeq" id="WP_179428794.1">
    <property type="nucleotide sequence ID" value="NZ_JACBZP010000001.1"/>
</dbReference>
<keyword evidence="3" id="KW-0808">Transferase</keyword>
<proteinExistence type="predicted"/>
<dbReference type="PANTHER" id="PTHR42824">
    <property type="entry name" value="GLUTAMINE AMIDOTRANSFERASE"/>
    <property type="match status" value="1"/>
</dbReference>
<dbReference type="GO" id="GO:0016740">
    <property type="term" value="F:transferase activity"/>
    <property type="evidence" value="ECO:0007669"/>
    <property type="project" value="UniProtKB-KW"/>
</dbReference>
<evidence type="ECO:0000256" key="1">
    <source>
        <dbReference type="ARBA" id="ARBA00022962"/>
    </source>
</evidence>
<dbReference type="PROSITE" id="PS51278">
    <property type="entry name" value="GATASE_TYPE_2"/>
    <property type="match status" value="1"/>
</dbReference>
<dbReference type="GO" id="GO:0016787">
    <property type="term" value="F:hydrolase activity"/>
    <property type="evidence" value="ECO:0007669"/>
    <property type="project" value="UniProtKB-KW"/>
</dbReference>
<dbReference type="EMBL" id="JACBZP010000001">
    <property type="protein sequence ID" value="NYI68446.1"/>
    <property type="molecule type" value="Genomic_DNA"/>
</dbReference>
<dbReference type="EC" id="3.5.1.118" evidence="3"/>
<keyword evidence="1 3" id="KW-0315">Glutamine amidotransferase</keyword>